<dbReference type="Proteomes" id="UP000050514">
    <property type="component" value="Unassembled WGS sequence"/>
</dbReference>
<keyword evidence="2" id="KW-1133">Transmembrane helix</keyword>
<organism evidence="3 4">
    <name type="scientific">Bellilinea caldifistulae</name>
    <dbReference type="NCBI Taxonomy" id="360411"/>
    <lineage>
        <taxon>Bacteria</taxon>
        <taxon>Bacillati</taxon>
        <taxon>Chloroflexota</taxon>
        <taxon>Anaerolineae</taxon>
        <taxon>Anaerolineales</taxon>
        <taxon>Anaerolineaceae</taxon>
        <taxon>Bellilinea</taxon>
    </lineage>
</organism>
<keyword evidence="4" id="KW-1185">Reference proteome</keyword>
<proteinExistence type="predicted"/>
<comment type="caution">
    <text evidence="3">The sequence shown here is derived from an EMBL/GenBank/DDBJ whole genome shotgun (WGS) entry which is preliminary data.</text>
</comment>
<accession>A0A0N8GNS5</accession>
<dbReference type="EMBL" id="LGHJ01000002">
    <property type="protein sequence ID" value="KPL78914.1"/>
    <property type="molecule type" value="Genomic_DNA"/>
</dbReference>
<feature type="transmembrane region" description="Helical" evidence="2">
    <location>
        <begin position="18"/>
        <end position="39"/>
    </location>
</feature>
<reference evidence="3 4" key="1">
    <citation type="submission" date="2015-07" db="EMBL/GenBank/DDBJ databases">
        <title>Draft genome of Bellilinea caldifistulae DSM 17877.</title>
        <authorList>
            <person name="Hemp J."/>
            <person name="Ward L.M."/>
            <person name="Pace L.A."/>
            <person name="Fischer W.W."/>
        </authorList>
    </citation>
    <scope>NUCLEOTIDE SEQUENCE [LARGE SCALE GENOMIC DNA]</scope>
    <source>
        <strain evidence="3 4">GOMI-1</strain>
    </source>
</reference>
<evidence type="ECO:0000313" key="4">
    <source>
        <dbReference type="Proteomes" id="UP000050514"/>
    </source>
</evidence>
<evidence type="ECO:0000313" key="3">
    <source>
        <dbReference type="EMBL" id="KPL78914.1"/>
    </source>
</evidence>
<evidence type="ECO:0000256" key="2">
    <source>
        <dbReference type="SAM" id="Phobius"/>
    </source>
</evidence>
<dbReference type="OrthoDB" id="165666at2"/>
<name>A0A0N8GNS5_9CHLR</name>
<sequence length="302" mass="32141">MIEDDYYEEDESPRQPPLYLLTGLVIGLLLGLLISLVIAPVQVVDTSPFLLAEAEKDTYRLLIARAFQAEPNLERARARLGLLRDNLLPQTLADQALRLQSAGGSEADIRALAELAAALSAPQSAVLTQPPGLPTSPPSGGGDLPGTPQTFPTLDLNQAVWTATLPPTPTSPPPTPRPTFTPRVQPSPLPTLGAPFELAEQTPVCEANRAQPRLLIEVQDSAGKPVPGIAITVAWDGGIETFFTGLMPSISLGYADFDMEAGVVYSLRVGELSETINGLQAPTCGEGSEAFTGSLRLLFRQR</sequence>
<gene>
    <name evidence="3" type="ORF">AC812_00490</name>
</gene>
<keyword evidence="2" id="KW-0812">Transmembrane</keyword>
<keyword evidence="2" id="KW-0472">Membrane</keyword>
<evidence type="ECO:0000256" key="1">
    <source>
        <dbReference type="SAM" id="MobiDB-lite"/>
    </source>
</evidence>
<dbReference type="AlphaFoldDB" id="A0A0N8GNS5"/>
<feature type="region of interest" description="Disordered" evidence="1">
    <location>
        <begin position="126"/>
        <end position="152"/>
    </location>
</feature>
<protein>
    <submittedName>
        <fullName evidence="3">Uncharacterized protein</fullName>
    </submittedName>
</protein>
<dbReference type="RefSeq" id="WP_061912996.1">
    <property type="nucleotide sequence ID" value="NZ_DF967971.1"/>
</dbReference>
<dbReference type="PATRIC" id="fig|360411.5.peg.1705"/>
<dbReference type="STRING" id="360411.AC812_00490"/>